<gene>
    <name evidence="2" type="ORF">UREOM_5330</name>
</gene>
<evidence type="ECO:0000313" key="3">
    <source>
        <dbReference type="Proteomes" id="UP001449582"/>
    </source>
</evidence>
<feature type="transmembrane region" description="Helical" evidence="1">
    <location>
        <begin position="203"/>
        <end position="223"/>
    </location>
</feature>
<feature type="transmembrane region" description="Helical" evidence="1">
    <location>
        <begin position="301"/>
        <end position="318"/>
    </location>
</feature>
<feature type="transmembrane region" description="Helical" evidence="1">
    <location>
        <begin position="509"/>
        <end position="529"/>
    </location>
</feature>
<sequence>MIIALTFILPTIVIFNSIMSGRIIKKFQPELNDYLSLTYGFFLFIAAVQAFFIPVITVHNSNPKFFLYYLLAIQIIFLVAYLINWRYSFMRIVWDWRSLLVIMCGALLVIGASLGLKQWNSHYSNGNIIEILKYYALGWKDNVFVINNLTSIYLMEATNRSFALLFHITDVVKVYQYVWMITFATIISVGIYGMYFSLKEHKFWLILTYLVACLIVAVCSLVLVSTPSNGGAWILFGTILLFQAHIDNAKRIKYELGILHVNYITLGIFALSPGSIYVLIVTNVCIAMLSYLDKRNNATDYNILILFTTVLSLSVYLFLYNFIIGIIFTIIALAIYAIYMFVRKLTFVTNVLRKIDNISNFTTKIVSYAIAAIILLVAVFLMTISKKFNFNSSPWVINYFLNKDLRKIDTWYWIINSFWWSLNIAIILYALTAQFLKKKILKYVENITLTPIILNNTMTVWNPVSSNLWMLVANSNALMVTNDFIVNLVPAGINFIYYLLNKGKLSKSLIIVTVLTVGVTTGLILFNTLA</sequence>
<name>A0ABP9U9G3_9BACT</name>
<feature type="transmembrane region" description="Helical" evidence="1">
    <location>
        <begin position="363"/>
        <end position="384"/>
    </location>
</feature>
<keyword evidence="1" id="KW-1133">Transmembrane helix</keyword>
<feature type="transmembrane region" description="Helical" evidence="1">
    <location>
        <begin position="411"/>
        <end position="431"/>
    </location>
</feature>
<dbReference type="Proteomes" id="UP001449582">
    <property type="component" value="Unassembled WGS sequence"/>
</dbReference>
<evidence type="ECO:0000313" key="2">
    <source>
        <dbReference type="EMBL" id="GAA5414822.1"/>
    </source>
</evidence>
<feature type="transmembrane region" description="Helical" evidence="1">
    <location>
        <begin position="266"/>
        <end position="289"/>
    </location>
</feature>
<dbReference type="EMBL" id="BAABQM010000003">
    <property type="protein sequence ID" value="GAA5414822.1"/>
    <property type="molecule type" value="Genomic_DNA"/>
</dbReference>
<feature type="transmembrane region" description="Helical" evidence="1">
    <location>
        <begin position="65"/>
        <end position="84"/>
    </location>
</feature>
<comment type="caution">
    <text evidence="2">The sequence shown here is derived from an EMBL/GenBank/DDBJ whole genome shotgun (WGS) entry which is preliminary data.</text>
</comment>
<feature type="transmembrane region" description="Helical" evidence="1">
    <location>
        <begin position="96"/>
        <end position="116"/>
    </location>
</feature>
<feature type="transmembrane region" description="Helical" evidence="1">
    <location>
        <begin position="177"/>
        <end position="197"/>
    </location>
</feature>
<feature type="transmembrane region" description="Helical" evidence="1">
    <location>
        <begin position="484"/>
        <end position="500"/>
    </location>
</feature>
<accession>A0ABP9U9G3</accession>
<organism evidence="2 3">
    <name type="scientific">Ureaplasma ceti</name>
    <dbReference type="NCBI Taxonomy" id="3119530"/>
    <lineage>
        <taxon>Bacteria</taxon>
        <taxon>Bacillati</taxon>
        <taxon>Mycoplasmatota</taxon>
        <taxon>Mycoplasmoidales</taxon>
        <taxon>Mycoplasmoidaceae</taxon>
        <taxon>Ureaplasma</taxon>
    </lineage>
</organism>
<keyword evidence="3" id="KW-1185">Reference proteome</keyword>
<reference evidence="2" key="1">
    <citation type="submission" date="2024-02" db="EMBL/GenBank/DDBJ databases">
        <title>Draft genome sequence of new strains in genus Ureaplasma.</title>
        <authorList>
            <person name="Nakajima Y."/>
            <person name="Segawa T."/>
        </authorList>
    </citation>
    <scope>NUCLEOTIDE SEQUENCE [LARGE SCALE GENOMIC DNA]</scope>
    <source>
        <strain evidence="2">OM1</strain>
    </source>
</reference>
<proteinExistence type="predicted"/>
<feature type="transmembrane region" description="Helical" evidence="1">
    <location>
        <begin position="324"/>
        <end position="342"/>
    </location>
</feature>
<protein>
    <submittedName>
        <fullName evidence="2">Uncharacterized protein</fullName>
    </submittedName>
</protein>
<dbReference type="RefSeq" id="WP_353289982.1">
    <property type="nucleotide sequence ID" value="NZ_BAABQM010000003.1"/>
</dbReference>
<feature type="transmembrane region" description="Helical" evidence="1">
    <location>
        <begin position="36"/>
        <end position="58"/>
    </location>
</feature>
<evidence type="ECO:0000256" key="1">
    <source>
        <dbReference type="SAM" id="Phobius"/>
    </source>
</evidence>
<keyword evidence="1" id="KW-0812">Transmembrane</keyword>
<keyword evidence="1" id="KW-0472">Membrane</keyword>